<dbReference type="EMBL" id="BPLR01004037">
    <property type="protein sequence ID" value="GIX91558.1"/>
    <property type="molecule type" value="Genomic_DNA"/>
</dbReference>
<organism evidence="1 2">
    <name type="scientific">Caerostris extrusa</name>
    <name type="common">Bark spider</name>
    <name type="synonym">Caerostris bankana</name>
    <dbReference type="NCBI Taxonomy" id="172846"/>
    <lineage>
        <taxon>Eukaryota</taxon>
        <taxon>Metazoa</taxon>
        <taxon>Ecdysozoa</taxon>
        <taxon>Arthropoda</taxon>
        <taxon>Chelicerata</taxon>
        <taxon>Arachnida</taxon>
        <taxon>Araneae</taxon>
        <taxon>Araneomorphae</taxon>
        <taxon>Entelegynae</taxon>
        <taxon>Araneoidea</taxon>
        <taxon>Araneidae</taxon>
        <taxon>Caerostris</taxon>
    </lineage>
</organism>
<reference evidence="1 2" key="1">
    <citation type="submission" date="2021-06" db="EMBL/GenBank/DDBJ databases">
        <title>Caerostris extrusa draft genome.</title>
        <authorList>
            <person name="Kono N."/>
            <person name="Arakawa K."/>
        </authorList>
    </citation>
    <scope>NUCLEOTIDE SEQUENCE [LARGE SCALE GENOMIC DNA]</scope>
</reference>
<name>A0AAV4P3J7_CAEEX</name>
<dbReference type="Proteomes" id="UP001054945">
    <property type="component" value="Unassembled WGS sequence"/>
</dbReference>
<accession>A0AAV4P3J7</accession>
<comment type="caution">
    <text evidence="1">The sequence shown here is derived from an EMBL/GenBank/DDBJ whole genome shotgun (WGS) entry which is preliminary data.</text>
</comment>
<sequence>NTCQWPSNNEVTPGVKADRPFGSLESAVKGLELRASQQYILDDVRF</sequence>
<dbReference type="AlphaFoldDB" id="A0AAV4P3J7"/>
<gene>
    <name evidence="1" type="ORF">CEXT_747011</name>
</gene>
<feature type="non-terminal residue" evidence="1">
    <location>
        <position position="1"/>
    </location>
</feature>
<keyword evidence="2" id="KW-1185">Reference proteome</keyword>
<evidence type="ECO:0000313" key="1">
    <source>
        <dbReference type="EMBL" id="GIX91558.1"/>
    </source>
</evidence>
<proteinExistence type="predicted"/>
<protein>
    <submittedName>
        <fullName evidence="1">Uncharacterized protein</fullName>
    </submittedName>
</protein>
<evidence type="ECO:0000313" key="2">
    <source>
        <dbReference type="Proteomes" id="UP001054945"/>
    </source>
</evidence>